<feature type="transmembrane region" description="Helical" evidence="1">
    <location>
        <begin position="294"/>
        <end position="312"/>
    </location>
</feature>
<reference evidence="2 3" key="1">
    <citation type="submission" date="2024-09" db="EMBL/GenBank/DDBJ databases">
        <authorList>
            <person name="Sun Q."/>
            <person name="Mori K."/>
        </authorList>
    </citation>
    <scope>NUCLEOTIDE SEQUENCE [LARGE SCALE GENOMIC DNA]</scope>
    <source>
        <strain evidence="2 3">JCM 14321</strain>
    </source>
</reference>
<evidence type="ECO:0000256" key="1">
    <source>
        <dbReference type="SAM" id="Phobius"/>
    </source>
</evidence>
<gene>
    <name evidence="2" type="ORF">ACFFQV_06080</name>
</gene>
<evidence type="ECO:0008006" key="4">
    <source>
        <dbReference type="Google" id="ProtNLM"/>
    </source>
</evidence>
<protein>
    <recommendedName>
        <fullName evidence="4">DUF998 domain-containing protein</fullName>
    </recommendedName>
</protein>
<evidence type="ECO:0000313" key="2">
    <source>
        <dbReference type="EMBL" id="MFB9641857.1"/>
    </source>
</evidence>
<dbReference type="EMBL" id="JBHMBL010000001">
    <property type="protein sequence ID" value="MFB9641857.1"/>
    <property type="molecule type" value="Genomic_DNA"/>
</dbReference>
<feature type="transmembrane region" description="Helical" evidence="1">
    <location>
        <begin position="220"/>
        <end position="239"/>
    </location>
</feature>
<organism evidence="2 3">
    <name type="scientific">Agromyces lapidis</name>
    <dbReference type="NCBI Taxonomy" id="279574"/>
    <lineage>
        <taxon>Bacteria</taxon>
        <taxon>Bacillati</taxon>
        <taxon>Actinomycetota</taxon>
        <taxon>Actinomycetes</taxon>
        <taxon>Micrococcales</taxon>
        <taxon>Microbacteriaceae</taxon>
        <taxon>Agromyces</taxon>
    </lineage>
</organism>
<feature type="transmembrane region" description="Helical" evidence="1">
    <location>
        <begin position="365"/>
        <end position="383"/>
    </location>
</feature>
<comment type="caution">
    <text evidence="2">The sequence shown here is derived from an EMBL/GenBank/DDBJ whole genome shotgun (WGS) entry which is preliminary data.</text>
</comment>
<feature type="transmembrane region" description="Helical" evidence="1">
    <location>
        <begin position="187"/>
        <end position="208"/>
    </location>
</feature>
<feature type="transmembrane region" description="Helical" evidence="1">
    <location>
        <begin position="123"/>
        <end position="144"/>
    </location>
</feature>
<feature type="transmembrane region" description="Helical" evidence="1">
    <location>
        <begin position="156"/>
        <end position="175"/>
    </location>
</feature>
<keyword evidence="3" id="KW-1185">Reference proteome</keyword>
<feature type="transmembrane region" description="Helical" evidence="1">
    <location>
        <begin position="332"/>
        <end position="353"/>
    </location>
</feature>
<evidence type="ECO:0000313" key="3">
    <source>
        <dbReference type="Proteomes" id="UP001589667"/>
    </source>
</evidence>
<dbReference type="RefSeq" id="WP_344291555.1">
    <property type="nucleotide sequence ID" value="NZ_BAAANI010000007.1"/>
</dbReference>
<keyword evidence="1" id="KW-0472">Membrane</keyword>
<keyword evidence="1" id="KW-0812">Transmembrane</keyword>
<feature type="transmembrane region" description="Helical" evidence="1">
    <location>
        <begin position="266"/>
        <end position="288"/>
    </location>
</feature>
<accession>A0ABV5SQ99</accession>
<sequence length="394" mass="40101">MGAGRARRMIELQRWAKQTPGGRDPYDVLVELDAIQRDAAPGAGRAGRGGRAPAAGTVAAVIDDRRTALDVLVRRGVLTAQLADAAAAAPVGEAAATVSRPRGRARPTALPTRVVEDRPADPGAVVGVALVALAPVTVVITALIGLDRVVGDATSTALLLAGELVLAVTAGRGLANAPRRIGRLSPVALRWVAALAALSPVLVLAVAFADPSAASEYVGWFFGVQCMMVLGLVAFSEIARTQDWKARGGRSADPRVERGDPVRPDLGAFAGTAVIALAPFVAAAGLAAPVAPAASAWLASGSIVAGSLLLGLSAGRADGLAPSRRGVLGSRALWWVVLLAASTPVVQLVVILGDPGELWTILRPALAVQSIAVIALATLPPIARRQEQGGPLRG</sequence>
<proteinExistence type="predicted"/>
<name>A0ABV5SQ99_9MICO</name>
<dbReference type="Proteomes" id="UP001589667">
    <property type="component" value="Unassembled WGS sequence"/>
</dbReference>
<keyword evidence="1" id="KW-1133">Transmembrane helix</keyword>